<dbReference type="Gene3D" id="3.30.457.10">
    <property type="entry name" value="Copper amine oxidase-like, N-terminal domain"/>
    <property type="match status" value="1"/>
</dbReference>
<evidence type="ECO:0000256" key="2">
    <source>
        <dbReference type="ARBA" id="ARBA00023295"/>
    </source>
</evidence>
<dbReference type="RefSeq" id="WP_036824060.1">
    <property type="nucleotide sequence ID" value="NZ_AVBF01000088.1"/>
</dbReference>
<organism evidence="7 8">
    <name type="scientific">Pontibacillus yanchengensis Y32</name>
    <dbReference type="NCBI Taxonomy" id="1385514"/>
    <lineage>
        <taxon>Bacteria</taxon>
        <taxon>Bacillati</taxon>
        <taxon>Bacillota</taxon>
        <taxon>Bacilli</taxon>
        <taxon>Bacillales</taxon>
        <taxon>Bacillaceae</taxon>
        <taxon>Pontibacillus</taxon>
    </lineage>
</organism>
<dbReference type="PROSITE" id="PS01095">
    <property type="entry name" value="GH18_1"/>
    <property type="match status" value="1"/>
</dbReference>
<keyword evidence="5" id="KW-1133">Transmembrane helix</keyword>
<dbReference type="OrthoDB" id="9775889at2"/>
<dbReference type="InterPro" id="IPR036582">
    <property type="entry name" value="Mao_N_sf"/>
</dbReference>
<keyword evidence="5" id="KW-0812">Transmembrane</keyword>
<dbReference type="SUPFAM" id="SSF51445">
    <property type="entry name" value="(Trans)glycosidases"/>
    <property type="match status" value="1"/>
</dbReference>
<dbReference type="InterPro" id="IPR017853">
    <property type="entry name" value="GH"/>
</dbReference>
<accession>A0A0A2T9F2</accession>
<comment type="similarity">
    <text evidence="4">Belongs to the glycosyl hydrolase 18 family.</text>
</comment>
<dbReference type="InterPro" id="IPR011583">
    <property type="entry name" value="Chitinase_II/V-like_cat"/>
</dbReference>
<dbReference type="Pfam" id="PF07833">
    <property type="entry name" value="Cu_amine_oxidN1"/>
    <property type="match status" value="1"/>
</dbReference>
<protein>
    <submittedName>
        <fullName evidence="7">Peptidoglycan hydrolase</fullName>
    </submittedName>
</protein>
<name>A0A0A2T9F2_9BACI</name>
<reference evidence="7 8" key="1">
    <citation type="journal article" date="2015" name="Stand. Genomic Sci.">
        <title>High quality draft genome sequence of the moderately halophilic bacterium Pontibacillus yanchengensis Y32(T) and comparison among Pontibacillus genomes.</title>
        <authorList>
            <person name="Huang J."/>
            <person name="Qiao Z.X."/>
            <person name="Tang J.W."/>
            <person name="Wang G."/>
        </authorList>
    </citation>
    <scope>NUCLEOTIDE SEQUENCE [LARGE SCALE GENOMIC DNA]</scope>
    <source>
        <strain evidence="7 8">Y32</strain>
    </source>
</reference>
<dbReference type="InterPro" id="IPR029070">
    <property type="entry name" value="Chitinase_insertion_sf"/>
</dbReference>
<dbReference type="GO" id="GO:0005975">
    <property type="term" value="P:carbohydrate metabolic process"/>
    <property type="evidence" value="ECO:0007669"/>
    <property type="project" value="InterPro"/>
</dbReference>
<feature type="transmembrane region" description="Helical" evidence="5">
    <location>
        <begin position="17"/>
        <end position="39"/>
    </location>
</feature>
<evidence type="ECO:0000313" key="8">
    <source>
        <dbReference type="Proteomes" id="UP000030147"/>
    </source>
</evidence>
<keyword evidence="1 3" id="KW-0378">Hydrolase</keyword>
<dbReference type="PANTHER" id="PTHR46066">
    <property type="entry name" value="CHITINASE DOMAIN-CONTAINING PROTEIN 1 FAMILY MEMBER"/>
    <property type="match status" value="1"/>
</dbReference>
<evidence type="ECO:0000256" key="5">
    <source>
        <dbReference type="SAM" id="Phobius"/>
    </source>
</evidence>
<sequence>MPRLDDRQHQTKKSSKTIWIVVTLSVLFSLSSIIFWVIYPFPSDERMPYFEQDYTLIYKGDTLSLHGMYDDQAYIPFSFIKENIDESIQYDKDSSSVIVTTKQEVYQMPNDSSSFYVNSNPAQLNFPAVKKDNGAIYLASEWLQEVYPIKINYAEETTSIIIHKNEEVLQKGMVNNKDTVRIRLKPTVTSPYVAELTMDNNVTIQGEENGFYFVRTKEGVGGYVKKSSISLSGTETITTKTNKVNNPFQPNMEWPVNMTWDGIYQASANPSSQPSLPGVQVLSPTWFELENKQGDIKNIASKSYVEDAHDKDYRVWAMFSNAFDPDLTKEVLANFESRQHIINQLLEYAKVYNLDGFNFDFENVYEEDGDKLTQLMREFVPRAHEAGLVVSIDITFLSTSGQWSKFYERAKLAEVTDYIVVMAYDEHWSGSSDPGSVSSLPWVRRNMNRLLEQVPHDQLILGIPMYTRLWKIETLENGDTEVTSKALTMEQAKEWMKENDVKPTYDEEAEQDYVEYSPPEKDLTYKMWLENETSINKRAQLVHRYELAGVASWTKYFADEQSWETLEESLSHRKEIKKEE</sequence>
<dbReference type="EMBL" id="AVBF01000088">
    <property type="protein sequence ID" value="KGP71038.1"/>
    <property type="molecule type" value="Genomic_DNA"/>
</dbReference>
<evidence type="ECO:0000313" key="7">
    <source>
        <dbReference type="EMBL" id="KGP71038.1"/>
    </source>
</evidence>
<dbReference type="GO" id="GO:0008061">
    <property type="term" value="F:chitin binding"/>
    <property type="evidence" value="ECO:0007669"/>
    <property type="project" value="InterPro"/>
</dbReference>
<dbReference type="InterPro" id="IPR001579">
    <property type="entry name" value="Glyco_hydro_18_chit_AS"/>
</dbReference>
<gene>
    <name evidence="7" type="ORF">N782_01615</name>
</gene>
<evidence type="ECO:0000256" key="4">
    <source>
        <dbReference type="RuleBase" id="RU004453"/>
    </source>
</evidence>
<dbReference type="GO" id="GO:0004553">
    <property type="term" value="F:hydrolase activity, hydrolyzing O-glycosyl compounds"/>
    <property type="evidence" value="ECO:0007669"/>
    <property type="project" value="InterPro"/>
</dbReference>
<evidence type="ECO:0000256" key="1">
    <source>
        <dbReference type="ARBA" id="ARBA00022801"/>
    </source>
</evidence>
<dbReference type="eggNOG" id="COG3858">
    <property type="taxonomic scope" value="Bacteria"/>
</dbReference>
<dbReference type="Proteomes" id="UP000030147">
    <property type="component" value="Unassembled WGS sequence"/>
</dbReference>
<dbReference type="Pfam" id="PF00704">
    <property type="entry name" value="Glyco_hydro_18"/>
    <property type="match status" value="1"/>
</dbReference>
<dbReference type="Gene3D" id="3.20.20.80">
    <property type="entry name" value="Glycosidases"/>
    <property type="match status" value="1"/>
</dbReference>
<keyword evidence="5" id="KW-0472">Membrane</keyword>
<dbReference type="AlphaFoldDB" id="A0A0A2T9F2"/>
<dbReference type="STRING" id="1385514.N782_01615"/>
<dbReference type="SMART" id="SM00636">
    <property type="entry name" value="Glyco_18"/>
    <property type="match status" value="1"/>
</dbReference>
<evidence type="ECO:0000259" key="6">
    <source>
        <dbReference type="PROSITE" id="PS51910"/>
    </source>
</evidence>
<dbReference type="SUPFAM" id="SSF55383">
    <property type="entry name" value="Copper amine oxidase, domain N"/>
    <property type="match status" value="1"/>
</dbReference>
<feature type="domain" description="GH18" evidence="6">
    <location>
        <begin position="242"/>
        <end position="573"/>
    </location>
</feature>
<dbReference type="InterPro" id="IPR001223">
    <property type="entry name" value="Glyco_hydro18_cat"/>
</dbReference>
<dbReference type="PANTHER" id="PTHR46066:SF2">
    <property type="entry name" value="CHITINASE DOMAIN-CONTAINING PROTEIN 1"/>
    <property type="match status" value="1"/>
</dbReference>
<keyword evidence="2 3" id="KW-0326">Glycosidase</keyword>
<comment type="caution">
    <text evidence="7">The sequence shown here is derived from an EMBL/GenBank/DDBJ whole genome shotgun (WGS) entry which is preliminary data.</text>
</comment>
<keyword evidence="8" id="KW-1185">Reference proteome</keyword>
<dbReference type="Gene3D" id="3.10.50.10">
    <property type="match status" value="1"/>
</dbReference>
<proteinExistence type="inferred from homology"/>
<dbReference type="PROSITE" id="PS51910">
    <property type="entry name" value="GH18_2"/>
    <property type="match status" value="1"/>
</dbReference>
<dbReference type="InterPro" id="IPR012854">
    <property type="entry name" value="Cu_amine_oxidase-like_N"/>
</dbReference>
<evidence type="ECO:0000256" key="3">
    <source>
        <dbReference type="RuleBase" id="RU000489"/>
    </source>
</evidence>
<dbReference type="Gene3D" id="2.30.30.40">
    <property type="entry name" value="SH3 Domains"/>
    <property type="match status" value="1"/>
</dbReference>